<keyword evidence="7" id="KW-0963">Cytoplasm</keyword>
<keyword evidence="10" id="KW-1185">Reference proteome</keyword>
<comment type="subcellular location">
    <subcellularLocation>
        <location evidence="7">Cytoplasm</location>
    </subcellularLocation>
</comment>
<dbReference type="GO" id="GO:0004325">
    <property type="term" value="F:ferrochelatase activity"/>
    <property type="evidence" value="ECO:0007669"/>
    <property type="project" value="UniProtKB-UniRule"/>
</dbReference>
<dbReference type="CDD" id="cd00419">
    <property type="entry name" value="Ferrochelatase_C"/>
    <property type="match status" value="1"/>
</dbReference>
<feature type="binding site" evidence="7">
    <location>
        <position position="177"/>
    </location>
    <ligand>
        <name>Fe(2+)</name>
        <dbReference type="ChEBI" id="CHEBI:29033"/>
    </ligand>
</feature>
<dbReference type="EC" id="4.99.1.9" evidence="7"/>
<dbReference type="CDD" id="cd03411">
    <property type="entry name" value="Ferrochelatase_N"/>
    <property type="match status" value="1"/>
</dbReference>
<comment type="caution">
    <text evidence="7">Lacks conserved residue(s) required for the propagation of feature annotation.</text>
</comment>
<proteinExistence type="inferred from homology"/>
<evidence type="ECO:0000256" key="7">
    <source>
        <dbReference type="HAMAP-Rule" id="MF_00323"/>
    </source>
</evidence>
<keyword evidence="5 7" id="KW-0627">Porphyrin biosynthesis</keyword>
<keyword evidence="3 7" id="KW-0350">Heme biosynthesis</keyword>
<evidence type="ECO:0000256" key="4">
    <source>
        <dbReference type="ARBA" id="ARBA00023239"/>
    </source>
</evidence>
<accession>A0A1T4Q9A5</accession>
<evidence type="ECO:0000256" key="8">
    <source>
        <dbReference type="RuleBase" id="RU004185"/>
    </source>
</evidence>
<evidence type="ECO:0000313" key="10">
    <source>
        <dbReference type="Proteomes" id="UP000189933"/>
    </source>
</evidence>
<evidence type="ECO:0000256" key="2">
    <source>
        <dbReference type="ARBA" id="ARBA00023004"/>
    </source>
</evidence>
<dbReference type="EMBL" id="FUXM01000017">
    <property type="protein sequence ID" value="SKA00342.1"/>
    <property type="molecule type" value="Genomic_DNA"/>
</dbReference>
<organism evidence="9 10">
    <name type="scientific">Carboxydocella sporoproducens DSM 16521</name>
    <dbReference type="NCBI Taxonomy" id="1121270"/>
    <lineage>
        <taxon>Bacteria</taxon>
        <taxon>Bacillati</taxon>
        <taxon>Bacillota</taxon>
        <taxon>Clostridia</taxon>
        <taxon>Eubacteriales</taxon>
        <taxon>Clostridiales Family XVI. Incertae Sedis</taxon>
        <taxon>Carboxydocella</taxon>
    </lineage>
</organism>
<evidence type="ECO:0000313" key="9">
    <source>
        <dbReference type="EMBL" id="SKA00342.1"/>
    </source>
</evidence>
<dbReference type="NCBIfam" id="TIGR00109">
    <property type="entry name" value="hemH"/>
    <property type="match status" value="1"/>
</dbReference>
<dbReference type="InterPro" id="IPR033644">
    <property type="entry name" value="Ferrochelatase_C"/>
</dbReference>
<feature type="binding site" evidence="7">
    <location>
        <begin position="45"/>
        <end position="46"/>
    </location>
    <ligand>
        <name>Fe-coproporphyrin III</name>
        <dbReference type="ChEBI" id="CHEBI:68438"/>
    </ligand>
</feature>
<feature type="binding site" evidence="7">
    <location>
        <position position="53"/>
    </location>
    <ligand>
        <name>Fe-coproporphyrin III</name>
        <dbReference type="ChEBI" id="CHEBI:68438"/>
    </ligand>
</feature>
<dbReference type="Pfam" id="PF00762">
    <property type="entry name" value="Ferrochelatase"/>
    <property type="match status" value="1"/>
</dbReference>
<protein>
    <recommendedName>
        <fullName evidence="7">Coproporphyrin III ferrochelatase</fullName>
        <ecNumber evidence="7">4.99.1.9</ecNumber>
    </recommendedName>
</protein>
<keyword evidence="7" id="KW-0479">Metal-binding</keyword>
<evidence type="ECO:0000256" key="5">
    <source>
        <dbReference type="ARBA" id="ARBA00023244"/>
    </source>
</evidence>
<dbReference type="SUPFAM" id="SSF53800">
    <property type="entry name" value="Chelatase"/>
    <property type="match status" value="1"/>
</dbReference>
<dbReference type="Proteomes" id="UP000189933">
    <property type="component" value="Unassembled WGS sequence"/>
</dbReference>
<dbReference type="UniPathway" id="UPA00252"/>
<dbReference type="PANTHER" id="PTHR11108:SF1">
    <property type="entry name" value="FERROCHELATASE, MITOCHONDRIAL"/>
    <property type="match status" value="1"/>
</dbReference>
<dbReference type="InterPro" id="IPR033659">
    <property type="entry name" value="Ferrochelatase_N"/>
</dbReference>
<dbReference type="HAMAP" id="MF_00323">
    <property type="entry name" value="Ferrochelatase"/>
    <property type="match status" value="1"/>
</dbReference>
<dbReference type="GO" id="GO:0046872">
    <property type="term" value="F:metal ion binding"/>
    <property type="evidence" value="ECO:0007669"/>
    <property type="project" value="UniProtKB-KW"/>
</dbReference>
<reference evidence="10" key="1">
    <citation type="submission" date="2017-02" db="EMBL/GenBank/DDBJ databases">
        <authorList>
            <person name="Varghese N."/>
            <person name="Submissions S."/>
        </authorList>
    </citation>
    <scope>NUCLEOTIDE SEQUENCE [LARGE SCALE GENOMIC DNA]</scope>
    <source>
        <strain evidence="10">DSM 16521</strain>
    </source>
</reference>
<dbReference type="InterPro" id="IPR001015">
    <property type="entry name" value="Ferrochelatase"/>
</dbReference>
<dbReference type="AlphaFoldDB" id="A0A1T4Q9A5"/>
<evidence type="ECO:0000256" key="3">
    <source>
        <dbReference type="ARBA" id="ARBA00023133"/>
    </source>
</evidence>
<dbReference type="PANTHER" id="PTHR11108">
    <property type="entry name" value="FERROCHELATASE"/>
    <property type="match status" value="1"/>
</dbReference>
<evidence type="ECO:0000256" key="6">
    <source>
        <dbReference type="ARBA" id="ARBA00024536"/>
    </source>
</evidence>
<gene>
    <name evidence="7" type="primary">cpfC</name>
    <name evidence="9" type="ORF">SAMN02745885_01588</name>
</gene>
<dbReference type="Gene3D" id="3.40.50.1400">
    <property type="match status" value="2"/>
</dbReference>
<evidence type="ECO:0000256" key="1">
    <source>
        <dbReference type="ARBA" id="ARBA00004744"/>
    </source>
</evidence>
<sequence>MGERLNGVLLLGFGGPEGPEGVEAFMTRLMKGRKPPPVITKVQARYRQIGGKSPLLEITRAQAAALEARLNQLGGSWKVAVGMSNSAPYIEEGLKELIAAGAGQVIALSISPHYSRITTGAYLAEVDRLKEQFSCPVIPAPAWYDHPLFIAALAARGREQLQDFERPEEVELIFSAHSLPVSYVSGSEADPYQEQVEVTARALAAHFPANPWTLAYQSKGGGQGEWLGPEVEEVLEQLAAKGKKDVLLIPIGFAADHIETLYDIDIEQANHARSLGLNFRRARAVNDLPLFISALAEVVTEVMKR</sequence>
<dbReference type="GO" id="GO:0006783">
    <property type="term" value="P:heme biosynthetic process"/>
    <property type="evidence" value="ECO:0007669"/>
    <property type="project" value="UniProtKB-UniRule"/>
</dbReference>
<keyword evidence="4 7" id="KW-0456">Lyase</keyword>
<dbReference type="OrthoDB" id="9776380at2"/>
<comment type="catalytic activity">
    <reaction evidence="6">
        <text>Fe-coproporphyrin III + 2 H(+) = coproporphyrin III + Fe(2+)</text>
        <dbReference type="Rhea" id="RHEA:49572"/>
        <dbReference type="ChEBI" id="CHEBI:15378"/>
        <dbReference type="ChEBI" id="CHEBI:29033"/>
        <dbReference type="ChEBI" id="CHEBI:68438"/>
        <dbReference type="ChEBI" id="CHEBI:131725"/>
        <dbReference type="EC" id="4.99.1.9"/>
    </reaction>
    <physiologicalReaction direction="right-to-left" evidence="6">
        <dbReference type="Rhea" id="RHEA:49574"/>
    </physiologicalReaction>
</comment>
<dbReference type="RefSeq" id="WP_078665645.1">
    <property type="nucleotide sequence ID" value="NZ_FUXM01000017.1"/>
</dbReference>
<comment type="similarity">
    <text evidence="7 8">Belongs to the ferrochelatase family.</text>
</comment>
<comment type="pathway">
    <text evidence="1 7">Porphyrin-containing compound metabolism; protoheme biosynthesis.</text>
</comment>
<comment type="function">
    <text evidence="7">Involved in coproporphyrin-dependent heme b biosynthesis. Catalyzes the insertion of ferrous iron into coproporphyrin III to form Fe-coproporphyrin III.</text>
</comment>
<dbReference type="GO" id="GO:0005737">
    <property type="term" value="C:cytoplasm"/>
    <property type="evidence" value="ECO:0007669"/>
    <property type="project" value="UniProtKB-SubCell"/>
</dbReference>
<feature type="binding site" evidence="7">
    <location>
        <position position="259"/>
    </location>
    <ligand>
        <name>Fe(2+)</name>
        <dbReference type="ChEBI" id="CHEBI:29033"/>
    </ligand>
</feature>
<keyword evidence="2 7" id="KW-0408">Iron</keyword>
<feature type="binding site" evidence="7">
    <location>
        <position position="122"/>
    </location>
    <ligand>
        <name>Fe-coproporphyrin III</name>
        <dbReference type="ChEBI" id="CHEBI:68438"/>
    </ligand>
</feature>
<name>A0A1T4Q9A5_9FIRM</name>